<dbReference type="Proteomes" id="UP000238415">
    <property type="component" value="Unassembled WGS sequence"/>
</dbReference>
<organism evidence="2 3">
    <name type="scientific">Neomoorella humiferrea</name>
    <dbReference type="NCBI Taxonomy" id="676965"/>
    <lineage>
        <taxon>Bacteria</taxon>
        <taxon>Bacillati</taxon>
        <taxon>Bacillota</taxon>
        <taxon>Clostridia</taxon>
        <taxon>Neomoorellales</taxon>
        <taxon>Neomoorellaceae</taxon>
        <taxon>Neomoorella</taxon>
    </lineage>
</organism>
<dbReference type="OrthoDB" id="9805406at2"/>
<keyword evidence="2" id="KW-0378">Hydrolase</keyword>
<dbReference type="PANTHER" id="PTHR11358">
    <property type="entry name" value="ARGINASE/AGMATINASE"/>
    <property type="match status" value="1"/>
</dbReference>
<dbReference type="PANTHER" id="PTHR11358:SF41">
    <property type="entry name" value="ARGINASE"/>
    <property type="match status" value="1"/>
</dbReference>
<sequence>MVITLLNFDNTLTCQEELRRFPYKVVEMGDIPGTRLYCSRDALREIAARLKKTKIGITLIGSGDFHYVSYLLASYVKTPFALILFDNHADLQPLPRGVALSCASWLRRAIELPALKKALLIGPRALPAGEKIPPQYLTKLIFLPKAYHTTLVRALKEVPPNVYISIDKDVLSPEEVITNWDQGALTLQELLSALREIVRQKNVIGADICGEPYFSPVSILLPSTQKAVRKNSRANAMILKTLMPAFTYEKAS</sequence>
<keyword evidence="3" id="KW-1185">Reference proteome</keyword>
<proteinExistence type="inferred from homology"/>
<dbReference type="GO" id="GO:0033389">
    <property type="term" value="P:putrescine biosynthetic process from arginine, via agmatine"/>
    <property type="evidence" value="ECO:0007669"/>
    <property type="project" value="TreeGrafter"/>
</dbReference>
<dbReference type="AlphaFoldDB" id="A0A2T0AQ74"/>
<protein>
    <submittedName>
        <fullName evidence="2">Agmatinase</fullName>
        <ecNumber evidence="2">3.5.3.11</ecNumber>
    </submittedName>
</protein>
<accession>A0A2T0AQ74</accession>
<comment type="caution">
    <text evidence="2">The sequence shown here is derived from an EMBL/GenBank/DDBJ whole genome shotgun (WGS) entry which is preliminary data.</text>
</comment>
<dbReference type="Gene3D" id="3.40.800.10">
    <property type="entry name" value="Ureohydrolase domain"/>
    <property type="match status" value="1"/>
</dbReference>
<dbReference type="SUPFAM" id="SSF52768">
    <property type="entry name" value="Arginase/deacetylase"/>
    <property type="match status" value="1"/>
</dbReference>
<reference evidence="2 3" key="1">
    <citation type="submission" date="2018-03" db="EMBL/GenBank/DDBJ databases">
        <title>Genome sequence of Moorella humiferrea DSM 23265.</title>
        <authorList>
            <person name="Poehlein A."/>
            <person name="Daniel R."/>
        </authorList>
    </citation>
    <scope>NUCLEOTIDE SEQUENCE [LARGE SCALE GENOMIC DNA]</scope>
    <source>
        <strain evidence="2 3">DSM 23265</strain>
    </source>
</reference>
<dbReference type="GO" id="GO:0046872">
    <property type="term" value="F:metal ion binding"/>
    <property type="evidence" value="ECO:0007669"/>
    <property type="project" value="InterPro"/>
</dbReference>
<name>A0A2T0AQ74_9FIRM</name>
<evidence type="ECO:0000256" key="1">
    <source>
        <dbReference type="PROSITE-ProRule" id="PRU00742"/>
    </source>
</evidence>
<evidence type="ECO:0000313" key="2">
    <source>
        <dbReference type="EMBL" id="PRR71200.1"/>
    </source>
</evidence>
<dbReference type="InterPro" id="IPR006035">
    <property type="entry name" value="Ureohydrolase"/>
</dbReference>
<dbReference type="Pfam" id="PF00491">
    <property type="entry name" value="Arginase"/>
    <property type="match status" value="1"/>
</dbReference>
<evidence type="ECO:0000313" key="3">
    <source>
        <dbReference type="Proteomes" id="UP000238415"/>
    </source>
</evidence>
<dbReference type="RefSeq" id="WP_106005698.1">
    <property type="nucleotide sequence ID" value="NZ_CP136419.1"/>
</dbReference>
<comment type="similarity">
    <text evidence="1">Belongs to the arginase family.</text>
</comment>
<dbReference type="PROSITE" id="PS51409">
    <property type="entry name" value="ARGINASE_2"/>
    <property type="match status" value="1"/>
</dbReference>
<dbReference type="InterPro" id="IPR023696">
    <property type="entry name" value="Ureohydrolase_dom_sf"/>
</dbReference>
<dbReference type="EC" id="3.5.3.11" evidence="2"/>
<dbReference type="GO" id="GO:0008783">
    <property type="term" value="F:agmatinase activity"/>
    <property type="evidence" value="ECO:0007669"/>
    <property type="project" value="UniProtKB-EC"/>
</dbReference>
<dbReference type="EMBL" id="PVXM01000044">
    <property type="protein sequence ID" value="PRR71200.1"/>
    <property type="molecule type" value="Genomic_DNA"/>
</dbReference>
<gene>
    <name evidence="2" type="primary">speB_1</name>
    <name evidence="2" type="ORF">MOHU_17470</name>
</gene>